<dbReference type="Proteomes" id="UP001596413">
    <property type="component" value="Unassembled WGS sequence"/>
</dbReference>
<feature type="region of interest" description="Disordered" evidence="1">
    <location>
        <begin position="80"/>
        <end position="105"/>
    </location>
</feature>
<sequence>MGSIDPDEVPGVYRNDKMGSELRLESDGTFAATSVTTDENPADFHGTWEYVDSGAGGDFIYLTVEDDGLGMIAGIQLYPSGSDTVEFRPDPDGPPTPKLTKVAAP</sequence>
<dbReference type="EMBL" id="JBHSZO010000021">
    <property type="protein sequence ID" value="MFC7219510.1"/>
    <property type="molecule type" value="Genomic_DNA"/>
</dbReference>
<name>A0ABW2GJ91_9ACTN</name>
<feature type="region of interest" description="Disordered" evidence="1">
    <location>
        <begin position="1"/>
        <end position="20"/>
    </location>
</feature>
<protein>
    <submittedName>
        <fullName evidence="2">Uncharacterized protein</fullName>
    </submittedName>
</protein>
<gene>
    <name evidence="2" type="ORF">ACFQLX_15215</name>
</gene>
<accession>A0ABW2GJ91</accession>
<evidence type="ECO:0000313" key="2">
    <source>
        <dbReference type="EMBL" id="MFC7219510.1"/>
    </source>
</evidence>
<reference evidence="3" key="1">
    <citation type="journal article" date="2019" name="Int. J. Syst. Evol. Microbiol.">
        <title>The Global Catalogue of Microorganisms (GCM) 10K type strain sequencing project: providing services to taxonomists for standard genome sequencing and annotation.</title>
        <authorList>
            <consortium name="The Broad Institute Genomics Platform"/>
            <consortium name="The Broad Institute Genome Sequencing Center for Infectious Disease"/>
            <person name="Wu L."/>
            <person name="Ma J."/>
        </authorList>
    </citation>
    <scope>NUCLEOTIDE SEQUENCE [LARGE SCALE GENOMIC DNA]</scope>
    <source>
        <strain evidence="3">CGMCC 1.13681</strain>
    </source>
</reference>
<evidence type="ECO:0000313" key="3">
    <source>
        <dbReference type="Proteomes" id="UP001596413"/>
    </source>
</evidence>
<proteinExistence type="predicted"/>
<organism evidence="2 3">
    <name type="scientific">Streptomyces polyrhachis</name>
    <dbReference type="NCBI Taxonomy" id="1282885"/>
    <lineage>
        <taxon>Bacteria</taxon>
        <taxon>Bacillati</taxon>
        <taxon>Actinomycetota</taxon>
        <taxon>Actinomycetes</taxon>
        <taxon>Kitasatosporales</taxon>
        <taxon>Streptomycetaceae</taxon>
        <taxon>Streptomyces</taxon>
    </lineage>
</organism>
<comment type="caution">
    <text evidence="2">The sequence shown here is derived from an EMBL/GenBank/DDBJ whole genome shotgun (WGS) entry which is preliminary data.</text>
</comment>
<keyword evidence="3" id="KW-1185">Reference proteome</keyword>
<evidence type="ECO:0000256" key="1">
    <source>
        <dbReference type="SAM" id="MobiDB-lite"/>
    </source>
</evidence>